<comment type="caution">
    <text evidence="2">The sequence shown here is derived from an EMBL/GenBank/DDBJ whole genome shotgun (WGS) entry which is preliminary data.</text>
</comment>
<name>A0A4Y3KC00_CELUD</name>
<gene>
    <name evidence="2" type="ORF">CUD01_08240</name>
</gene>
<evidence type="ECO:0000313" key="2">
    <source>
        <dbReference type="EMBL" id="GEA80380.1"/>
    </source>
</evidence>
<sequence length="234" mass="25182">MLVGAGRYADPWHDHAAQGDEVAQVARAIGHEVRVRSTRPSTFDDLAQQPGPDGEPWLPDVLVVAASGDPGQQPDEDSPAWRPFHDARHALVERGTAVLALHASACVFADDPRWAATIGGRWVPGRSWHPDQGPTTFRVVDDEHPVTWSLRTVTADDERYADLAVDPGVHVLVVADVTADEAGTHGTAGEHPVVWTVPGAGRVLYDALGHDARSMASPSRRALLASELAWLLHP</sequence>
<protein>
    <recommendedName>
        <fullName evidence="1">ThuA-like domain-containing protein</fullName>
    </recommendedName>
</protein>
<proteinExistence type="predicted"/>
<dbReference type="Proteomes" id="UP000315842">
    <property type="component" value="Unassembled WGS sequence"/>
</dbReference>
<organism evidence="2 3">
    <name type="scientific">Cellulomonas uda</name>
    <dbReference type="NCBI Taxonomy" id="1714"/>
    <lineage>
        <taxon>Bacteria</taxon>
        <taxon>Bacillati</taxon>
        <taxon>Actinomycetota</taxon>
        <taxon>Actinomycetes</taxon>
        <taxon>Micrococcales</taxon>
        <taxon>Cellulomonadaceae</taxon>
        <taxon>Cellulomonas</taxon>
    </lineage>
</organism>
<dbReference type="PANTHER" id="PTHR40469">
    <property type="entry name" value="SECRETED GLYCOSYL HYDROLASE"/>
    <property type="match status" value="1"/>
</dbReference>
<evidence type="ECO:0000259" key="1">
    <source>
        <dbReference type="Pfam" id="PF06283"/>
    </source>
</evidence>
<evidence type="ECO:0000313" key="3">
    <source>
        <dbReference type="Proteomes" id="UP000315842"/>
    </source>
</evidence>
<feature type="domain" description="ThuA-like" evidence="1">
    <location>
        <begin position="89"/>
        <end position="230"/>
    </location>
</feature>
<reference evidence="2 3" key="1">
    <citation type="submission" date="2019-06" db="EMBL/GenBank/DDBJ databases">
        <title>Whole genome shotgun sequence of Cellulomonas uda NBRC 3747.</title>
        <authorList>
            <person name="Hosoyama A."/>
            <person name="Uohara A."/>
            <person name="Ohji S."/>
            <person name="Ichikawa N."/>
        </authorList>
    </citation>
    <scope>NUCLEOTIDE SEQUENCE [LARGE SCALE GENOMIC DNA]</scope>
    <source>
        <strain evidence="2 3">NBRC 3747</strain>
    </source>
</reference>
<dbReference type="EMBL" id="BJLP01000009">
    <property type="protein sequence ID" value="GEA80380.1"/>
    <property type="molecule type" value="Genomic_DNA"/>
</dbReference>
<dbReference type="AlphaFoldDB" id="A0A4Y3KC00"/>
<dbReference type="PANTHER" id="PTHR40469:SF2">
    <property type="entry name" value="GALACTOSE-BINDING DOMAIN-LIKE SUPERFAMILY PROTEIN"/>
    <property type="match status" value="1"/>
</dbReference>
<dbReference type="InterPro" id="IPR029010">
    <property type="entry name" value="ThuA-like"/>
</dbReference>
<dbReference type="InterPro" id="IPR029062">
    <property type="entry name" value="Class_I_gatase-like"/>
</dbReference>
<dbReference type="Pfam" id="PF06283">
    <property type="entry name" value="ThuA"/>
    <property type="match status" value="1"/>
</dbReference>
<keyword evidence="3" id="KW-1185">Reference proteome</keyword>
<dbReference type="Gene3D" id="3.40.50.880">
    <property type="match status" value="1"/>
</dbReference>
<accession>A0A4Y3KC00</accession>
<dbReference type="SUPFAM" id="SSF52317">
    <property type="entry name" value="Class I glutamine amidotransferase-like"/>
    <property type="match status" value="1"/>
</dbReference>